<dbReference type="EMBL" id="QSGD01000003">
    <property type="protein sequence ID" value="RHB09053.1"/>
    <property type="molecule type" value="Genomic_DNA"/>
</dbReference>
<dbReference type="Pfam" id="PF01321">
    <property type="entry name" value="Creatinase_N"/>
    <property type="match status" value="1"/>
</dbReference>
<dbReference type="AlphaFoldDB" id="A0A413UFR0"/>
<dbReference type="SUPFAM" id="SSF55920">
    <property type="entry name" value="Creatinase/aminopeptidase"/>
    <property type="match status" value="1"/>
</dbReference>
<sequence length="457" mass="51515">MKIQYENVKLPECDCTNIPVQLTDETMKERLNKVLDRMNCENFDSLVIYADLEHGNNFEYLTGFLPRFEEALLILNTNGNHYMVLGNENLNKASKARIKATPIHCPYFSLPNQPMDVKKGIKDILSQCGFDKANKVGIVGWKNFTSNYEDNSQLFDVPYYIVDTIRDIFGYNIYNATRLFIGDNGARCTNNVNEIVHYEFGAALASDCILKAMNHLDVGVSEMELGDILNAYGQKNSVVTIAASGPRFIKANIYPTNNTVKLKDPISLSIGYKGGFSSRAGYAVHDSSELDESVQDYLGALVKPYFASVAVWLEKIHCGMPGGEVYDLVEATMPKAEYNWSLCPGHLTADEEWMSSNIYENSQELVQSGMLYQIDIIPSKAGYAGTSAESSVLLADENLRKQIEQEEPELWSRIQKRREYIIRELNIPLNDDVLPMCSTVAYLRPFLLNKDKAMKLQ</sequence>
<dbReference type="InterPro" id="IPR000587">
    <property type="entry name" value="Creatinase_N"/>
</dbReference>
<dbReference type="Proteomes" id="UP000285288">
    <property type="component" value="Unassembled WGS sequence"/>
</dbReference>
<keyword evidence="2" id="KW-0645">Protease</keyword>
<dbReference type="Gene3D" id="3.90.230.10">
    <property type="entry name" value="Creatinase/methionine aminopeptidase superfamily"/>
    <property type="match status" value="1"/>
</dbReference>
<dbReference type="GO" id="GO:0004177">
    <property type="term" value="F:aminopeptidase activity"/>
    <property type="evidence" value="ECO:0007669"/>
    <property type="project" value="UniProtKB-KW"/>
</dbReference>
<comment type="caution">
    <text evidence="2">The sequence shown here is derived from an EMBL/GenBank/DDBJ whole genome shotgun (WGS) entry which is preliminary data.</text>
</comment>
<accession>A0A413UFR0</accession>
<keyword evidence="2" id="KW-0378">Hydrolase</keyword>
<gene>
    <name evidence="2" type="ORF">DW907_01355</name>
</gene>
<dbReference type="RefSeq" id="WP_118010577.1">
    <property type="nucleotide sequence ID" value="NZ_JAQDGG010000058.1"/>
</dbReference>
<dbReference type="InterPro" id="IPR036005">
    <property type="entry name" value="Creatinase/aminopeptidase-like"/>
</dbReference>
<name>A0A413UFR0_9FIRM</name>
<proteinExistence type="predicted"/>
<protein>
    <submittedName>
        <fullName evidence="2">Xaa-Pro aminopeptidase</fullName>
    </submittedName>
</protein>
<evidence type="ECO:0000259" key="1">
    <source>
        <dbReference type="Pfam" id="PF01321"/>
    </source>
</evidence>
<dbReference type="InterPro" id="IPR029149">
    <property type="entry name" value="Creatin/AminoP/Spt16_N"/>
</dbReference>
<evidence type="ECO:0000313" key="3">
    <source>
        <dbReference type="Proteomes" id="UP000285288"/>
    </source>
</evidence>
<dbReference type="SUPFAM" id="SSF53092">
    <property type="entry name" value="Creatinase/prolidase N-terminal domain"/>
    <property type="match status" value="1"/>
</dbReference>
<dbReference type="Gene3D" id="3.40.350.10">
    <property type="entry name" value="Creatinase/prolidase N-terminal domain"/>
    <property type="match status" value="1"/>
</dbReference>
<feature type="domain" description="Creatinase N-terminal" evidence="1">
    <location>
        <begin position="30"/>
        <end position="138"/>
    </location>
</feature>
<reference evidence="2 3" key="1">
    <citation type="submission" date="2018-08" db="EMBL/GenBank/DDBJ databases">
        <title>A genome reference for cultivated species of the human gut microbiota.</title>
        <authorList>
            <person name="Zou Y."/>
            <person name="Xue W."/>
            <person name="Luo G."/>
        </authorList>
    </citation>
    <scope>NUCLEOTIDE SEQUENCE [LARGE SCALE GENOMIC DNA]</scope>
    <source>
        <strain evidence="2 3">AM42-13AC</strain>
    </source>
</reference>
<evidence type="ECO:0000313" key="2">
    <source>
        <dbReference type="EMBL" id="RHB09053.1"/>
    </source>
</evidence>
<organism evidence="2 3">
    <name type="scientific">Holdemanella biformis</name>
    <dbReference type="NCBI Taxonomy" id="1735"/>
    <lineage>
        <taxon>Bacteria</taxon>
        <taxon>Bacillati</taxon>
        <taxon>Bacillota</taxon>
        <taxon>Erysipelotrichia</taxon>
        <taxon>Erysipelotrichales</taxon>
        <taxon>Erysipelotrichaceae</taxon>
        <taxon>Holdemanella</taxon>
    </lineage>
</organism>
<keyword evidence="2" id="KW-0031">Aminopeptidase</keyword>